<gene>
    <name evidence="2" type="ORF">C7441_103194</name>
</gene>
<comment type="caution">
    <text evidence="2">The sequence shown here is derived from an EMBL/GenBank/DDBJ whole genome shotgun (WGS) entry which is preliminary data.</text>
</comment>
<evidence type="ECO:0000313" key="3">
    <source>
        <dbReference type="Proteomes" id="UP000245396"/>
    </source>
</evidence>
<dbReference type="AlphaFoldDB" id="A0A316C757"/>
<organism evidence="2 3">
    <name type="scientific">Pseudaminobacter salicylatoxidans</name>
    <dbReference type="NCBI Taxonomy" id="93369"/>
    <lineage>
        <taxon>Bacteria</taxon>
        <taxon>Pseudomonadati</taxon>
        <taxon>Pseudomonadota</taxon>
        <taxon>Alphaproteobacteria</taxon>
        <taxon>Hyphomicrobiales</taxon>
        <taxon>Phyllobacteriaceae</taxon>
        <taxon>Pseudaminobacter</taxon>
    </lineage>
</organism>
<name>A0A316C757_PSESE</name>
<reference evidence="2 3" key="1">
    <citation type="submission" date="2018-05" db="EMBL/GenBank/DDBJ databases">
        <title>Genomic Encyclopedia of Type Strains, Phase IV (KMG-IV): sequencing the most valuable type-strain genomes for metagenomic binning, comparative biology and taxonomic classification.</title>
        <authorList>
            <person name="Goeker M."/>
        </authorList>
    </citation>
    <scope>NUCLEOTIDE SEQUENCE [LARGE SCALE GENOMIC DNA]</scope>
    <source>
        <strain evidence="2 3">DSM 6986</strain>
    </source>
</reference>
<accession>A0A316C757</accession>
<evidence type="ECO:0000313" key="2">
    <source>
        <dbReference type="EMBL" id="PWJ85338.1"/>
    </source>
</evidence>
<dbReference type="Proteomes" id="UP000245396">
    <property type="component" value="Unassembled WGS sequence"/>
</dbReference>
<dbReference type="OrthoDB" id="8454255at2"/>
<protein>
    <submittedName>
        <fullName evidence="2">Uncharacterized protein</fullName>
    </submittedName>
</protein>
<feature type="region of interest" description="Disordered" evidence="1">
    <location>
        <begin position="43"/>
        <end position="64"/>
    </location>
</feature>
<evidence type="ECO:0000256" key="1">
    <source>
        <dbReference type="SAM" id="MobiDB-lite"/>
    </source>
</evidence>
<sequence length="64" mass="6620">MGSILSFVPRKAANRPAGPPAEMASVIIFPGVRYERRAAVETAATGTAMDAQGGSDPAKPSPRH</sequence>
<proteinExistence type="predicted"/>
<feature type="region of interest" description="Disordered" evidence="1">
    <location>
        <begin position="1"/>
        <end position="22"/>
    </location>
</feature>
<keyword evidence="3" id="KW-1185">Reference proteome</keyword>
<dbReference type="EMBL" id="QGGG01000003">
    <property type="protein sequence ID" value="PWJ85338.1"/>
    <property type="molecule type" value="Genomic_DNA"/>
</dbReference>